<evidence type="ECO:0000313" key="2">
    <source>
        <dbReference type="Proteomes" id="UP000799640"/>
    </source>
</evidence>
<dbReference type="AlphaFoldDB" id="A0A6G1I3M0"/>
<gene>
    <name evidence="1" type="ORF">EJ06DRAFT_527754</name>
</gene>
<keyword evidence="2" id="KW-1185">Reference proteome</keyword>
<accession>A0A6G1I3M0</accession>
<reference evidence="1" key="1">
    <citation type="journal article" date="2020" name="Stud. Mycol.">
        <title>101 Dothideomycetes genomes: a test case for predicting lifestyles and emergence of pathogens.</title>
        <authorList>
            <person name="Haridas S."/>
            <person name="Albert R."/>
            <person name="Binder M."/>
            <person name="Bloem J."/>
            <person name="Labutti K."/>
            <person name="Salamov A."/>
            <person name="Andreopoulos B."/>
            <person name="Baker S."/>
            <person name="Barry K."/>
            <person name="Bills G."/>
            <person name="Bluhm B."/>
            <person name="Cannon C."/>
            <person name="Castanera R."/>
            <person name="Culley D."/>
            <person name="Daum C."/>
            <person name="Ezra D."/>
            <person name="Gonzalez J."/>
            <person name="Henrissat B."/>
            <person name="Kuo A."/>
            <person name="Liang C."/>
            <person name="Lipzen A."/>
            <person name="Lutzoni F."/>
            <person name="Magnuson J."/>
            <person name="Mondo S."/>
            <person name="Nolan M."/>
            <person name="Ohm R."/>
            <person name="Pangilinan J."/>
            <person name="Park H.-J."/>
            <person name="Ramirez L."/>
            <person name="Alfaro M."/>
            <person name="Sun H."/>
            <person name="Tritt A."/>
            <person name="Yoshinaga Y."/>
            <person name="Zwiers L.-H."/>
            <person name="Turgeon B."/>
            <person name="Goodwin S."/>
            <person name="Spatafora J."/>
            <person name="Crous P."/>
            <person name="Grigoriev I."/>
        </authorList>
    </citation>
    <scope>NUCLEOTIDE SEQUENCE</scope>
    <source>
        <strain evidence="1">CBS 262.69</strain>
    </source>
</reference>
<protein>
    <submittedName>
        <fullName evidence="1">Uncharacterized protein</fullName>
    </submittedName>
</protein>
<organism evidence="1 2">
    <name type="scientific">Trichodelitschia bisporula</name>
    <dbReference type="NCBI Taxonomy" id="703511"/>
    <lineage>
        <taxon>Eukaryota</taxon>
        <taxon>Fungi</taxon>
        <taxon>Dikarya</taxon>
        <taxon>Ascomycota</taxon>
        <taxon>Pezizomycotina</taxon>
        <taxon>Dothideomycetes</taxon>
        <taxon>Dothideomycetes incertae sedis</taxon>
        <taxon>Phaeotrichales</taxon>
        <taxon>Phaeotrichaceae</taxon>
        <taxon>Trichodelitschia</taxon>
    </lineage>
</organism>
<dbReference type="EMBL" id="ML996690">
    <property type="protein sequence ID" value="KAF2402784.1"/>
    <property type="molecule type" value="Genomic_DNA"/>
</dbReference>
<proteinExistence type="predicted"/>
<dbReference type="Proteomes" id="UP000799640">
    <property type="component" value="Unassembled WGS sequence"/>
</dbReference>
<sequence>MVVPLPAAPLALSSSQPSSFLTRDLPSVSVPARVMGNPKLPVSKSRRCNNARRVKQLVPRVLLVAGKREHPARRSG</sequence>
<name>A0A6G1I3M0_9PEZI</name>
<evidence type="ECO:0000313" key="1">
    <source>
        <dbReference type="EMBL" id="KAF2402784.1"/>
    </source>
</evidence>